<evidence type="ECO:0000259" key="1">
    <source>
        <dbReference type="Pfam" id="PF16917"/>
    </source>
</evidence>
<comment type="caution">
    <text evidence="2">The sequence shown here is derived from an EMBL/GenBank/DDBJ whole genome shotgun (WGS) entry which is preliminary data.</text>
</comment>
<keyword evidence="2" id="KW-0436">Ligase</keyword>
<dbReference type="InterPro" id="IPR004143">
    <property type="entry name" value="BPL_LPL_catalytic"/>
</dbReference>
<organism evidence="2 3">
    <name type="scientific">Neoaquamicrobium sediminum</name>
    <dbReference type="NCBI Taxonomy" id="1849104"/>
    <lineage>
        <taxon>Bacteria</taxon>
        <taxon>Pseudomonadati</taxon>
        <taxon>Pseudomonadota</taxon>
        <taxon>Alphaproteobacteria</taxon>
        <taxon>Hyphomicrobiales</taxon>
        <taxon>Phyllobacteriaceae</taxon>
        <taxon>Neoaquamicrobium</taxon>
    </lineage>
</organism>
<sequence>MSLRASVMDRALDLPPLYSLVVLREHGDAFAHACTIAGERGAGTLVWARRYDAAEFAVVLEPEEPLAEARLALYAGMNALADALAMHAPPSRPITFEWPDTICVDGVRVGGGRLGWPEETWDDRTPAWLVFSATIRTTVTRDDEPGLRPLCGALDEVGFEAPDTGEIITSFSRHLMSAFHQWSETGFAPVARQWLERLSPTGQDVRLADNGDLLLSGKPGQDGFGRRGLAKAVASPSWLDPATGMPWL</sequence>
<dbReference type="Gene3D" id="3.30.930.10">
    <property type="entry name" value="Bira Bifunctional Protein, Domain 2"/>
    <property type="match status" value="1"/>
</dbReference>
<keyword evidence="3" id="KW-1185">Reference proteome</keyword>
<protein>
    <submittedName>
        <fullName evidence="2">Biotin/lipoate--protein ligase family protein</fullName>
    </submittedName>
</protein>
<dbReference type="InterPro" id="IPR045864">
    <property type="entry name" value="aa-tRNA-synth_II/BPL/LPL"/>
</dbReference>
<accession>A0ABV3X0E4</accession>
<gene>
    <name evidence="2" type="ORF">V1479_24165</name>
</gene>
<name>A0ABV3X0E4_9HYPH</name>
<feature type="domain" description="BPL/LPL catalytic" evidence="1">
    <location>
        <begin position="14"/>
        <end position="195"/>
    </location>
</feature>
<reference evidence="2 3" key="1">
    <citation type="submission" date="2024-01" db="EMBL/GenBank/DDBJ databases">
        <title>New evidence supports the origin of RcGTA from prophage.</title>
        <authorList>
            <person name="Xu Y."/>
            <person name="Liu B."/>
            <person name="Chen F."/>
        </authorList>
    </citation>
    <scope>NUCLEOTIDE SEQUENCE [LARGE SCALE GENOMIC DNA]</scope>
    <source>
        <strain evidence="2 3">CBW1107-2</strain>
    </source>
</reference>
<evidence type="ECO:0000313" key="2">
    <source>
        <dbReference type="EMBL" id="MEX4010418.1"/>
    </source>
</evidence>
<dbReference type="EMBL" id="JAZHFV010000013">
    <property type="protein sequence ID" value="MEX4010418.1"/>
    <property type="molecule type" value="Genomic_DNA"/>
</dbReference>
<dbReference type="RefSeq" id="WP_368805108.1">
    <property type="nucleotide sequence ID" value="NZ_JAZHFV010000013.1"/>
</dbReference>
<evidence type="ECO:0000313" key="3">
    <source>
        <dbReference type="Proteomes" id="UP001559025"/>
    </source>
</evidence>
<dbReference type="Proteomes" id="UP001559025">
    <property type="component" value="Unassembled WGS sequence"/>
</dbReference>
<dbReference type="SUPFAM" id="SSF55681">
    <property type="entry name" value="Class II aaRS and biotin synthetases"/>
    <property type="match status" value="1"/>
</dbReference>
<dbReference type="Pfam" id="PF16917">
    <property type="entry name" value="BPL_LplA_LipB_2"/>
    <property type="match status" value="1"/>
</dbReference>
<proteinExistence type="predicted"/>
<dbReference type="GO" id="GO:0016874">
    <property type="term" value="F:ligase activity"/>
    <property type="evidence" value="ECO:0007669"/>
    <property type="project" value="UniProtKB-KW"/>
</dbReference>